<evidence type="ECO:0000313" key="3">
    <source>
        <dbReference type="Proteomes" id="UP000785679"/>
    </source>
</evidence>
<feature type="region of interest" description="Disordered" evidence="1">
    <location>
        <begin position="1"/>
        <end position="133"/>
    </location>
</feature>
<keyword evidence="3" id="KW-1185">Reference proteome</keyword>
<accession>A0A8J8T854</accession>
<feature type="compositionally biased region" description="Low complexity" evidence="1">
    <location>
        <begin position="1"/>
        <end position="23"/>
    </location>
</feature>
<feature type="compositionally biased region" description="Polar residues" evidence="1">
    <location>
        <begin position="589"/>
        <end position="602"/>
    </location>
</feature>
<feature type="region of interest" description="Disordered" evidence="1">
    <location>
        <begin position="202"/>
        <end position="249"/>
    </location>
</feature>
<name>A0A8J8T854_HALGN</name>
<feature type="compositionally biased region" description="Basic and acidic residues" evidence="1">
    <location>
        <begin position="560"/>
        <end position="570"/>
    </location>
</feature>
<comment type="caution">
    <text evidence="2">The sequence shown here is derived from an EMBL/GenBank/DDBJ whole genome shotgun (WGS) entry which is preliminary data.</text>
</comment>
<protein>
    <submittedName>
        <fullName evidence="2">Uncharacterized protein</fullName>
    </submittedName>
</protein>
<feature type="compositionally biased region" description="Low complexity" evidence="1">
    <location>
        <begin position="93"/>
        <end position="119"/>
    </location>
</feature>
<proteinExistence type="predicted"/>
<feature type="compositionally biased region" description="Low complexity" evidence="1">
    <location>
        <begin position="31"/>
        <end position="51"/>
    </location>
</feature>
<feature type="region of interest" description="Disordered" evidence="1">
    <location>
        <begin position="1019"/>
        <end position="1045"/>
    </location>
</feature>
<feature type="region of interest" description="Disordered" evidence="1">
    <location>
        <begin position="557"/>
        <end position="609"/>
    </location>
</feature>
<feature type="region of interest" description="Disordered" evidence="1">
    <location>
        <begin position="448"/>
        <end position="470"/>
    </location>
</feature>
<evidence type="ECO:0000313" key="2">
    <source>
        <dbReference type="EMBL" id="TNV84843.1"/>
    </source>
</evidence>
<dbReference type="AlphaFoldDB" id="A0A8J8T854"/>
<organism evidence="2 3">
    <name type="scientific">Halteria grandinella</name>
    <dbReference type="NCBI Taxonomy" id="5974"/>
    <lineage>
        <taxon>Eukaryota</taxon>
        <taxon>Sar</taxon>
        <taxon>Alveolata</taxon>
        <taxon>Ciliophora</taxon>
        <taxon>Intramacronucleata</taxon>
        <taxon>Spirotrichea</taxon>
        <taxon>Stichotrichia</taxon>
        <taxon>Sporadotrichida</taxon>
        <taxon>Halteriidae</taxon>
        <taxon>Halteria</taxon>
    </lineage>
</organism>
<dbReference type="Proteomes" id="UP000785679">
    <property type="component" value="Unassembled WGS sequence"/>
</dbReference>
<gene>
    <name evidence="2" type="ORF">FGO68_gene1746</name>
</gene>
<dbReference type="EMBL" id="RRYP01002380">
    <property type="protein sequence ID" value="TNV84843.1"/>
    <property type="molecule type" value="Genomic_DNA"/>
</dbReference>
<feature type="compositionally biased region" description="Low complexity" evidence="1">
    <location>
        <begin position="450"/>
        <end position="462"/>
    </location>
</feature>
<feature type="region of interest" description="Disordered" evidence="1">
    <location>
        <begin position="274"/>
        <end position="339"/>
    </location>
</feature>
<evidence type="ECO:0000256" key="1">
    <source>
        <dbReference type="SAM" id="MobiDB-lite"/>
    </source>
</evidence>
<sequence>MRKQINSAQKSSNSSSSPKNTNPLLTDSKTHQGSSNNSSSSSKTANGKSKNQYSQAMQLKMAHPAVILHQELHRQAVQQQAKPRKRTALNTNQSSSLSHSEGKSSSSNSGNAENQSSANTPSKQNGSKIPQRKSAIIDKPIYGGAGQMSVPTQGGYTTGSIVQISLTSPYKQPQLIISTSPKPPNLQSLQLNAVALHSPIESQNPYKPLGPSSPKGQIKQGIQKSLKTGLQGSSKPTKPLMTNHSPPSMLTSQQFMAANAQRNAMEISQTLSQNANENKSRLKQKVSGPSPAGPPTIVFNLESKVSRQSFGGRSDAQQEVPTPKSQGSQQHHTNQQNEVYQAPQKTLGYRSFIQMAAHNQYISEKGPQKEGVADDDKKVSGVAVAIHMDYLNKTLDQSDTKQIVQQSAPANYIPQAKSPAGNIPRIGGIKPAISPPGEKIVIKKSEIKFSTSPSNSPQPTSSLIGSGKISPTGGIPAQIVPKKVIQAQQPTKSSILGVGGKKPENGMENQNVKQHYTEALPLQGRREDEKPAKLSIQKQGKEQAFDFIKRMLNEPLNCTNEKKPSPKKDQAQAAQMSIQGGSGPIKLSLSGQTSPYSLSSQHPKPRHQKSSINFVQEMKKHGIDKDIASVKAMRQILASNSPQQSVSPSILIPYLKQTGQQYESRDKAVKNSELSKDRSLKIKTSFKVDDVNIEIGLTKQASGGDLGNRKSPQNQFTDNGFTLYKRSRSLSPPKDDLPLGNFTNDLEYAQADIKVYMGSGPMPKYCNESAFPKANQRAQHTLVQQKSVNRINTAFRGGPVIPPNRESMENVIKAAIGTQSPGNIFYSQAQQQTNLYSFSNKKQPKDQNVKAQTQRARQEQEEIERRILAGTEVEEWLGSPQRLSIVGEHEPNQPHYTEETKIQHSLIPPPPQRTAPTYHFSKLGFIGDTDDLEEDDIEKDMAGNDDWMFQTFQKNGVKGSESNTKNSGPKENALAPITDENLHDISHPSPESIRIISAVASNLANSFELEANFNQRLNDAGSQQSDENQHESDIEDDNDEGAIPNENMGLIASLMSDHALEFK</sequence>
<feature type="compositionally biased region" description="Polar residues" evidence="1">
    <location>
        <begin position="306"/>
        <end position="339"/>
    </location>
</feature>
<reference evidence="2" key="1">
    <citation type="submission" date="2019-06" db="EMBL/GenBank/DDBJ databases">
        <authorList>
            <person name="Zheng W."/>
        </authorList>
    </citation>
    <scope>NUCLEOTIDE SEQUENCE</scope>
    <source>
        <strain evidence="2">QDHG01</strain>
    </source>
</reference>
<dbReference type="OrthoDB" id="10691281at2759"/>
<feature type="compositionally biased region" description="Polar residues" evidence="1">
    <location>
        <begin position="220"/>
        <end position="249"/>
    </location>
</feature>